<dbReference type="Pfam" id="PF00041">
    <property type="entry name" value="fn3"/>
    <property type="match status" value="1"/>
</dbReference>
<accession>A0ABW4DDH2</accession>
<dbReference type="Gene3D" id="2.70.98.30">
    <property type="entry name" value="Golgi alpha-mannosidase II, domain 4"/>
    <property type="match status" value="1"/>
</dbReference>
<dbReference type="InterPro" id="IPR013783">
    <property type="entry name" value="Ig-like_fold"/>
</dbReference>
<dbReference type="GO" id="GO:0016787">
    <property type="term" value="F:hydrolase activity"/>
    <property type="evidence" value="ECO:0007669"/>
    <property type="project" value="UniProtKB-KW"/>
</dbReference>
<dbReference type="CDD" id="cd00063">
    <property type="entry name" value="FN3"/>
    <property type="match status" value="1"/>
</dbReference>
<evidence type="ECO:0000256" key="1">
    <source>
        <dbReference type="ARBA" id="ARBA00000382"/>
    </source>
</evidence>
<keyword evidence="7" id="KW-0961">Cell wall biogenesis/degradation</keyword>
<keyword evidence="5" id="KW-0119">Carbohydrate metabolism</keyword>
<evidence type="ECO:0000256" key="3">
    <source>
        <dbReference type="ARBA" id="ARBA00012780"/>
    </source>
</evidence>
<proteinExistence type="inferred from homology"/>
<dbReference type="PROSITE" id="PS52005">
    <property type="entry name" value="CBM56"/>
    <property type="match status" value="2"/>
</dbReference>
<dbReference type="InterPro" id="IPR003961">
    <property type="entry name" value="FN3_dom"/>
</dbReference>
<dbReference type="SMART" id="SM00060">
    <property type="entry name" value="FN3"/>
    <property type="match status" value="1"/>
</dbReference>
<dbReference type="EMBL" id="JBHTNZ010000007">
    <property type="protein sequence ID" value="MFD1461376.1"/>
    <property type="molecule type" value="Genomic_DNA"/>
</dbReference>
<comment type="similarity">
    <text evidence="2">Belongs to the glycosyl hydrolase 81 family.</text>
</comment>
<evidence type="ECO:0000256" key="6">
    <source>
        <dbReference type="ARBA" id="ARBA00023295"/>
    </source>
</evidence>
<dbReference type="PROSITE" id="PS52008">
    <property type="entry name" value="GH81"/>
    <property type="match status" value="1"/>
</dbReference>
<evidence type="ECO:0000256" key="2">
    <source>
        <dbReference type="ARBA" id="ARBA00010730"/>
    </source>
</evidence>
<reference evidence="14" key="1">
    <citation type="journal article" date="2019" name="Int. J. Syst. Evol. Microbiol.">
        <title>The Global Catalogue of Microorganisms (GCM) 10K type strain sequencing project: providing services to taxonomists for standard genome sequencing and annotation.</title>
        <authorList>
            <consortium name="The Broad Institute Genomics Platform"/>
            <consortium name="The Broad Institute Genome Sequencing Center for Infectious Disease"/>
            <person name="Wu L."/>
            <person name="Ma J."/>
        </authorList>
    </citation>
    <scope>NUCLEOTIDE SEQUENCE [LARGE SCALE GENOMIC DNA]</scope>
    <source>
        <strain evidence="14">CCM 9147</strain>
    </source>
</reference>
<keyword evidence="4 13" id="KW-0378">Hydrolase</keyword>
<dbReference type="SUPFAM" id="SSF49265">
    <property type="entry name" value="Fibronectin type III"/>
    <property type="match status" value="1"/>
</dbReference>
<name>A0ABW4DDH2_9BACL</name>
<dbReference type="RefSeq" id="WP_229524852.1">
    <property type="nucleotide sequence ID" value="NZ_JAFFQR010000079.1"/>
</dbReference>
<evidence type="ECO:0000259" key="11">
    <source>
        <dbReference type="PROSITE" id="PS50853"/>
    </source>
</evidence>
<feature type="compositionally biased region" description="Polar residues" evidence="9">
    <location>
        <begin position="742"/>
        <end position="767"/>
    </location>
</feature>
<feature type="region of interest" description="Disordered" evidence="9">
    <location>
        <begin position="742"/>
        <end position="768"/>
    </location>
</feature>
<evidence type="ECO:0000313" key="14">
    <source>
        <dbReference type="Proteomes" id="UP001597340"/>
    </source>
</evidence>
<evidence type="ECO:0000256" key="4">
    <source>
        <dbReference type="ARBA" id="ARBA00022801"/>
    </source>
</evidence>
<evidence type="ECO:0000256" key="7">
    <source>
        <dbReference type="ARBA" id="ARBA00023316"/>
    </source>
</evidence>
<dbReference type="Proteomes" id="UP001597340">
    <property type="component" value="Unassembled WGS sequence"/>
</dbReference>
<dbReference type="PANTHER" id="PTHR31983">
    <property type="entry name" value="ENDO-1,3(4)-BETA-GLUCANASE 1"/>
    <property type="match status" value="1"/>
</dbReference>
<feature type="domain" description="Fibronectin type-III" evidence="11">
    <location>
        <begin position="765"/>
        <end position="850"/>
    </location>
</feature>
<evidence type="ECO:0000256" key="8">
    <source>
        <dbReference type="ARBA" id="ARBA00023326"/>
    </source>
</evidence>
<comment type="catalytic activity">
    <reaction evidence="1">
        <text>Hydrolysis of (1-&gt;3)-beta-D-glucosidic linkages in (1-&gt;3)-beta-D-glucans.</text>
        <dbReference type="EC" id="3.2.1.39"/>
    </reaction>
</comment>
<comment type="caution">
    <text evidence="13">The sequence shown here is derived from an EMBL/GenBank/DDBJ whole genome shotgun (WGS) entry which is preliminary data.</text>
</comment>
<feature type="signal peptide" evidence="10">
    <location>
        <begin position="1"/>
        <end position="26"/>
    </location>
</feature>
<protein>
    <recommendedName>
        <fullName evidence="3">glucan endo-1,3-beta-D-glucosidase</fullName>
        <ecNumber evidence="3">3.2.1.39</ecNumber>
    </recommendedName>
</protein>
<evidence type="ECO:0000256" key="5">
    <source>
        <dbReference type="ARBA" id="ARBA00023277"/>
    </source>
</evidence>
<dbReference type="InterPro" id="IPR005200">
    <property type="entry name" value="Endo-beta-glucanase"/>
</dbReference>
<feature type="domain" description="CBM56" evidence="12">
    <location>
        <begin position="855"/>
        <end position="946"/>
    </location>
</feature>
<dbReference type="Pfam" id="PF17652">
    <property type="entry name" value="Glyco_hydro81C"/>
    <property type="match status" value="1"/>
</dbReference>
<dbReference type="InterPro" id="IPR047569">
    <property type="entry name" value="CBM56"/>
</dbReference>
<feature type="chain" id="PRO_5047462586" description="glucan endo-1,3-beta-D-glucosidase" evidence="10">
    <location>
        <begin position="27"/>
        <end position="1035"/>
    </location>
</feature>
<dbReference type="PROSITE" id="PS50853">
    <property type="entry name" value="FN3"/>
    <property type="match status" value="1"/>
</dbReference>
<organism evidence="13 14">
    <name type="scientific">Paenibacillus farraposensis</name>
    <dbReference type="NCBI Taxonomy" id="2807095"/>
    <lineage>
        <taxon>Bacteria</taxon>
        <taxon>Bacillati</taxon>
        <taxon>Bacillota</taxon>
        <taxon>Bacilli</taxon>
        <taxon>Bacillales</taxon>
        <taxon>Paenibacillaceae</taxon>
        <taxon>Paenibacillus</taxon>
    </lineage>
</organism>
<keyword evidence="6" id="KW-0326">Glycosidase</keyword>
<evidence type="ECO:0000256" key="10">
    <source>
        <dbReference type="SAM" id="SignalP"/>
    </source>
</evidence>
<evidence type="ECO:0000256" key="9">
    <source>
        <dbReference type="SAM" id="MobiDB-lite"/>
    </source>
</evidence>
<keyword evidence="10" id="KW-0732">Signal</keyword>
<feature type="domain" description="CBM56" evidence="12">
    <location>
        <begin position="946"/>
        <end position="1034"/>
    </location>
</feature>
<keyword evidence="14" id="KW-1185">Reference proteome</keyword>
<dbReference type="Pfam" id="PF22184">
    <property type="entry name" value="CBM_56"/>
    <property type="match status" value="2"/>
</dbReference>
<dbReference type="InterPro" id="IPR040720">
    <property type="entry name" value="GH81_C"/>
</dbReference>
<dbReference type="Gene3D" id="2.60.40.10">
    <property type="entry name" value="Immunoglobulins"/>
    <property type="match status" value="1"/>
</dbReference>
<dbReference type="InterPro" id="IPR036116">
    <property type="entry name" value="FN3_sf"/>
</dbReference>
<dbReference type="PANTHER" id="PTHR31983:SF0">
    <property type="entry name" value="GLUCAN ENDO-1,3-BETA-D-GLUCOSIDASE 2"/>
    <property type="match status" value="1"/>
</dbReference>
<keyword evidence="8" id="KW-0624">Polysaccharide degradation</keyword>
<dbReference type="EC" id="3.2.1.39" evidence="3"/>
<evidence type="ECO:0000313" key="13">
    <source>
        <dbReference type="EMBL" id="MFD1461376.1"/>
    </source>
</evidence>
<gene>
    <name evidence="13" type="ORF">ACFQ5D_07990</name>
</gene>
<sequence length="1035" mass="112465">MKKKLLCLLSASLICLAAAVSTKAFSGEVTQGAGSYSTTLPAGAATPQNEIYKTANVTGAMPTNDWWSSLAWVSHSEAQYPHPIALKNQQNGLRIFNPSRKITVNPGFVAGWMDEKNDFTIGHSATASFPDAKVDGFSDWFVKSLFQSGSSKMSATYGHGSPYVYFEFGGGNPKLSFNEVPEVWSGSANSSVLGITVNGSHYGLFGPSGSTWSGLGTNTLTNQLNRETYFTVAALPDRSAKALDKFRQYAYSFVTNSKAQYSYHEGSSEVTTTFSITTTAKEGTQAGTIFALYPHQWKNSLQPLLDYTYNSVRGLMKTAEGTSFQTKMKFSGVLPSLPDLGSYDKNTLNNYVNEAKAENYSGDKDTYWTGKRLGKLAALAPIADQVGNTAAAAQFRNEIKSRLQDWFKASDSSGNLKGSSLFVYNNNWGTLIGYPDSFGSAIELNDHHFHYGYFIKAAAEIARVDKNWASDSQWGQMVNLLIRDIANSNRSDSKFPYLRNFDPYAGHTWASGHAKFGDGNNNESSSEAMNAWAGVILWGEATGNTKIRDLGIYLYTTEMNAINEYWFDVHGTNNPAGMQSATASMIWGGKTVGNATWWTSNPAEVHGINWLPITSASLYLTEYPEYAAKNYNDLLKKSGGNFSPWEDIVYMYRAISDPSDAKDKFSARAAAMTPEAGNSKANAYHWIYNLDAIGNLDRSVTANTPSYGVFNKNGVKTYVAYNFTNQVKTVIFSDGHSITVQPNSFNTGNGSDGSNTEPDTEAPSSPANVRAASKTASKVTLKWDAATDNVGVTGYIVYKDGAQAAEVSGTSASITGLKEATLYSFTVKARDAAGNLSEASNAVEVTTEAASGGNDGGGEKKDYTVQARFISDSEAMLQFTPKTASAYVDVHYTVSGGQQLNYRMTNNGGIWEQRVTGLHNGTIVSYWFTYEKAGAQYDTPKASYTHQAAPTKTGISKISATEALVTFRPESTSAFVDVHYTVSGGNQMNFRMMNNNGAWEQKVTGLSAGQVISYWFTYESNGLAYDTPKASYTHL</sequence>
<evidence type="ECO:0000259" key="12">
    <source>
        <dbReference type="PROSITE" id="PS52005"/>
    </source>
</evidence>